<dbReference type="InterPro" id="IPR011444">
    <property type="entry name" value="DUF1549"/>
</dbReference>
<feature type="region of interest" description="Disordered" evidence="1">
    <location>
        <begin position="249"/>
        <end position="268"/>
    </location>
</feature>
<keyword evidence="2" id="KW-0732">Signal</keyword>
<dbReference type="PANTHER" id="PTHR35889:SF3">
    <property type="entry name" value="F-BOX DOMAIN-CONTAINING PROTEIN"/>
    <property type="match status" value="1"/>
</dbReference>
<feature type="domain" description="DUF1549" evidence="3">
    <location>
        <begin position="31"/>
        <end position="214"/>
    </location>
</feature>
<dbReference type="EMBL" id="CP042425">
    <property type="protein sequence ID" value="QEL18360.1"/>
    <property type="molecule type" value="Genomic_DNA"/>
</dbReference>
<evidence type="ECO:0000256" key="2">
    <source>
        <dbReference type="SAM" id="SignalP"/>
    </source>
</evidence>
<evidence type="ECO:0008006" key="7">
    <source>
        <dbReference type="Google" id="ProtNLM"/>
    </source>
</evidence>
<feature type="signal peptide" evidence="2">
    <location>
        <begin position="1"/>
        <end position="24"/>
    </location>
</feature>
<keyword evidence="6" id="KW-1185">Reference proteome</keyword>
<evidence type="ECO:0000256" key="1">
    <source>
        <dbReference type="SAM" id="MobiDB-lite"/>
    </source>
</evidence>
<evidence type="ECO:0000313" key="6">
    <source>
        <dbReference type="Proteomes" id="UP000324974"/>
    </source>
</evidence>
<organism evidence="5 6">
    <name type="scientific">Limnoglobus roseus</name>
    <dbReference type="NCBI Taxonomy" id="2598579"/>
    <lineage>
        <taxon>Bacteria</taxon>
        <taxon>Pseudomonadati</taxon>
        <taxon>Planctomycetota</taxon>
        <taxon>Planctomycetia</taxon>
        <taxon>Gemmatales</taxon>
        <taxon>Gemmataceae</taxon>
        <taxon>Limnoglobus</taxon>
    </lineage>
</organism>
<dbReference type="Proteomes" id="UP000324974">
    <property type="component" value="Chromosome"/>
</dbReference>
<gene>
    <name evidence="5" type="ORF">PX52LOC_05383</name>
</gene>
<protein>
    <recommendedName>
        <fullName evidence="7">DUF1549 domain-containing protein</fullName>
    </recommendedName>
</protein>
<accession>A0A5C1AHP8</accession>
<reference evidence="6" key="1">
    <citation type="submission" date="2019-08" db="EMBL/GenBank/DDBJ databases">
        <title>Limnoglobus roseus gen. nov., sp. nov., a novel freshwater planctomycete with a giant genome from the family Gemmataceae.</title>
        <authorList>
            <person name="Kulichevskaya I.S."/>
            <person name="Naumoff D.G."/>
            <person name="Miroshnikov K."/>
            <person name="Ivanova A."/>
            <person name="Philippov D.A."/>
            <person name="Hakobyan A."/>
            <person name="Rijpstra I.C."/>
            <person name="Sinninghe Damste J.S."/>
            <person name="Liesack W."/>
            <person name="Dedysh S.N."/>
        </authorList>
    </citation>
    <scope>NUCLEOTIDE SEQUENCE [LARGE SCALE GENOMIC DNA]</scope>
    <source>
        <strain evidence="6">PX52</strain>
    </source>
</reference>
<dbReference type="RefSeq" id="WP_149112877.1">
    <property type="nucleotide sequence ID" value="NZ_CP042425.1"/>
</dbReference>
<evidence type="ECO:0000259" key="3">
    <source>
        <dbReference type="Pfam" id="PF07583"/>
    </source>
</evidence>
<dbReference type="KEGG" id="lrs:PX52LOC_05383"/>
<proteinExistence type="predicted"/>
<name>A0A5C1AHP8_9BACT</name>
<dbReference type="InterPro" id="IPR022655">
    <property type="entry name" value="DUF1553"/>
</dbReference>
<feature type="chain" id="PRO_5022740910" description="DUF1549 domain-containing protein" evidence="2">
    <location>
        <begin position="25"/>
        <end position="541"/>
    </location>
</feature>
<evidence type="ECO:0000259" key="4">
    <source>
        <dbReference type="Pfam" id="PF07587"/>
    </source>
</evidence>
<dbReference type="Pfam" id="PF07583">
    <property type="entry name" value="PSCyt2"/>
    <property type="match status" value="1"/>
</dbReference>
<sequence length="541" mass="60084">MGFPARRLPAAWCALVSFVLVAHADEPLHQEIDRTIAAGLLDYDRVAAPLSTDAEFLRRVFLDLTGSIPSVADARAFLADAAADKRAKLIDKLLASPEHARRMQEFFDVMLMDRRRDAKVPAAAWQAFLRTSFAANKPYDELVRDILSSDGADPKTRPAAKFFLDRDLEPTIVTRDIARLFLGQNLQCAQCHDHPLVGDYKQSHFYGIQAFFNRAYLHPNAQDAKAVIAEKADGEVNFISVFDPKKVQKTTSPAVPGRKPIGDPKLDKGKEYKVAPAKDVKPIPAYSRLAKLASAITAEENVAFRRTAANRLWFLMMGRGLVHPLDFDHSNNPASHPALLTLLADEFAKNKYDVRWLLREIALSKTYQRSSERRGPAVPEDRYAAAILKPLAPEQLGSAMAQASGLTDVYRKELAKNLTEPALHAKLAGNVAPYLRLYGNRPGETDDGFVSTLDQTLFVKHGSHVRNLIAPRTGSLVERAAKLKEPSLVAEELFLTVYTRLPSDEERDEVAAVIRSTPDRTAALTDIVWAMLASAEFRFNH</sequence>
<dbReference type="Pfam" id="PF07587">
    <property type="entry name" value="PSD1"/>
    <property type="match status" value="1"/>
</dbReference>
<dbReference type="PANTHER" id="PTHR35889">
    <property type="entry name" value="CYCLOINULO-OLIGOSACCHARIDE FRUCTANOTRANSFERASE-RELATED"/>
    <property type="match status" value="1"/>
</dbReference>
<feature type="domain" description="DUF1553" evidence="4">
    <location>
        <begin position="291"/>
        <end position="409"/>
    </location>
</feature>
<dbReference type="OrthoDB" id="289126at2"/>
<evidence type="ECO:0000313" key="5">
    <source>
        <dbReference type="EMBL" id="QEL18360.1"/>
    </source>
</evidence>
<dbReference type="AlphaFoldDB" id="A0A5C1AHP8"/>